<organism evidence="3 4">
    <name type="scientific">Apatococcus lobatus</name>
    <dbReference type="NCBI Taxonomy" id="904363"/>
    <lineage>
        <taxon>Eukaryota</taxon>
        <taxon>Viridiplantae</taxon>
        <taxon>Chlorophyta</taxon>
        <taxon>core chlorophytes</taxon>
        <taxon>Trebouxiophyceae</taxon>
        <taxon>Chlorellales</taxon>
        <taxon>Chlorellaceae</taxon>
        <taxon>Apatococcus</taxon>
    </lineage>
</organism>
<feature type="region of interest" description="Disordered" evidence="2">
    <location>
        <begin position="216"/>
        <end position="238"/>
    </location>
</feature>
<dbReference type="Proteomes" id="UP001438707">
    <property type="component" value="Unassembled WGS sequence"/>
</dbReference>
<sequence>MGKMASLSEIEGDWMSIASGPKGSRSTVKVPWKAGSKITEDAYLTMQQDWLLLKQQEKEKDDKLRRLTAQLARTEEAAKRAMVQQDSSLRGPGAQRLLDAQRQLEDLQGAQGEAAARLATERKRSSDLRAKVEELKQRLHSALREQRRLVQQMGRVSTPGVSARLGPEAHERDMAAAARQIATQQDAIVTLKTQLADQKAANAELSRRMLPRLQQTTQTQLASGPRAGPGQGCQGWDPSNWQLEPLRLRGMALLLEAHTGRVFTYPAAAGPSSGDTPQAAAWPTPVGVLGSDGAHVLDADDVFAAYAPLQGLPEDARRRSQLQAVFTKHQSRQKTLLSTDLQAVLAAAAPSMSCGETEFLACMLDPAGIGTLTLPSLLAGLADSLALMNSAGEDADGTLAEPLMGLRDLAQDRWQTLQDLGPADIQRPELLTDIPARVLTWLPGCSQRSLRHLLALLRSWDTAATGKASLADVIHILRLGRLQLGPDSEPTTQPQPNGSPWDGRDDATWESLKQQVRDLKRQLREASRAGSAQAADATMEELQRALRELSEGWPQQASGSVSGQATPQEGDEGVLDARAAWSKARLMRRRYLDARSAHEALQGQTNSLISELEGKNGQLLEQRLAQTRAEGEAAQLRLEIDQLHASKSPPADTPRRKTADQQPSLSEATEQGGGRQHTATQTPPPMPSASPAWRRQDSGHRSHEPPLASSNAPEPYSLPQGNGMTSEAADAHLHSLHEGLLFWRQTQQRMWGDSPWPAGRSGYPPHCHVPDSSTPGGFLSMPAFPDDISLSYPDGPSGDDPQPMQEAQDETSLRRLIAARRHTAPPGQGRSNPQLDIAPDATGPLRRMQSSSTPNRTRRCSSDIGLDSKPLRHTSSQSWAGITPGGLARLSEEASQDVESVQAGSDAASPQANGADAAEPSMKHQLSWRGDTGAGTDWNAEGQDVGLREWRVRQRGRTGSEPGGPRRATADKRMPRHMSVDAIRAGVARQMAEAWTQAVGRHPPAQGDSEQLKMQLAQERMVNAELQEMLLASQSQPEPKGASQGQAEQPRRSTLADEPQDRLLYLLDSSAPQPVSQLGDLRLLHANLQAQPARDPASQDSTPQRQLLRPTSFQEPCRAPGTDMPRRLSVPSLPSHRTILQRPQQAPSPANGSHSLPGNVPAGMLGLAPIPEPSTASEVDDLTAASSSVAVTEGDPEAPNADAIAEGLALSSTPCWRRVPANPEAWPDASSNIVFALEDAMLQPSLFEAHPQLQSVRLMYSFLPEACEPGAQTTHSLPASAAAPLPFDFCTAYDVSSGQAGSAGITGAVKRLLNSTATVPLSLVGHLKDIEEPKELAAASISLQDVLDSDSDLCHSQVNMTTEDGIVMALATISVQAIRALGAVLNN</sequence>
<evidence type="ECO:0000256" key="1">
    <source>
        <dbReference type="SAM" id="Coils"/>
    </source>
</evidence>
<dbReference type="GO" id="GO:0035869">
    <property type="term" value="C:ciliary transition zone"/>
    <property type="evidence" value="ECO:0007669"/>
    <property type="project" value="TreeGrafter"/>
</dbReference>
<comment type="caution">
    <text evidence="3">The sequence shown here is derived from an EMBL/GenBank/DDBJ whole genome shotgun (WGS) entry which is preliminary data.</text>
</comment>
<feature type="compositionally biased region" description="Polar residues" evidence="2">
    <location>
        <begin position="1098"/>
        <end position="1114"/>
    </location>
</feature>
<feature type="compositionally biased region" description="Polar residues" evidence="2">
    <location>
        <begin position="553"/>
        <end position="567"/>
    </location>
</feature>
<dbReference type="GO" id="GO:1905515">
    <property type="term" value="P:non-motile cilium assembly"/>
    <property type="evidence" value="ECO:0007669"/>
    <property type="project" value="TreeGrafter"/>
</dbReference>
<gene>
    <name evidence="3" type="ORF">WJX74_008623</name>
</gene>
<evidence type="ECO:0000313" key="3">
    <source>
        <dbReference type="EMBL" id="KAK9841608.1"/>
    </source>
</evidence>
<feature type="coiled-coil region" evidence="1">
    <location>
        <begin position="509"/>
        <end position="552"/>
    </location>
</feature>
<feature type="region of interest" description="Disordered" evidence="2">
    <location>
        <begin position="644"/>
        <end position="725"/>
    </location>
</feature>
<feature type="region of interest" description="Disordered" evidence="2">
    <location>
        <begin position="552"/>
        <end position="573"/>
    </location>
</feature>
<evidence type="ECO:0000313" key="4">
    <source>
        <dbReference type="Proteomes" id="UP001438707"/>
    </source>
</evidence>
<feature type="coiled-coil region" evidence="1">
    <location>
        <begin position="118"/>
        <end position="152"/>
    </location>
</feature>
<dbReference type="InterPro" id="IPR031139">
    <property type="entry name" value="RPGRIP1_fam"/>
</dbReference>
<feature type="compositionally biased region" description="Polar residues" evidence="2">
    <location>
        <begin position="660"/>
        <end position="669"/>
    </location>
</feature>
<feature type="compositionally biased region" description="Polar residues" evidence="2">
    <location>
        <begin position="1141"/>
        <end position="1156"/>
    </location>
</feature>
<feature type="region of interest" description="Disordered" evidence="2">
    <location>
        <begin position="822"/>
        <end position="974"/>
    </location>
</feature>
<accession>A0AAW1S840</accession>
<feature type="compositionally biased region" description="Polar residues" evidence="2">
    <location>
        <begin position="897"/>
        <end position="912"/>
    </location>
</feature>
<feature type="compositionally biased region" description="Polar residues" evidence="2">
    <location>
        <begin position="1033"/>
        <end position="1047"/>
    </location>
</feature>
<keyword evidence="4" id="KW-1185">Reference proteome</keyword>
<feature type="compositionally biased region" description="Basic and acidic residues" evidence="2">
    <location>
        <begin position="694"/>
        <end position="704"/>
    </location>
</feature>
<feature type="coiled-coil region" evidence="1">
    <location>
        <begin position="53"/>
        <end position="84"/>
    </location>
</feature>
<name>A0AAW1S840_9CHLO</name>
<feature type="compositionally biased region" description="Polar residues" evidence="2">
    <location>
        <begin position="489"/>
        <end position="498"/>
    </location>
</feature>
<dbReference type="PANTHER" id="PTHR14240">
    <property type="entry name" value="RETINITIS PIGMENTOSA GTPASE REGULATOR-INTERACTING PROTEIN"/>
    <property type="match status" value="1"/>
</dbReference>
<protein>
    <submittedName>
        <fullName evidence="3">Uncharacterized protein</fullName>
    </submittedName>
</protein>
<reference evidence="3 4" key="1">
    <citation type="journal article" date="2024" name="Nat. Commun.">
        <title>Phylogenomics reveals the evolutionary origins of lichenization in chlorophyte algae.</title>
        <authorList>
            <person name="Puginier C."/>
            <person name="Libourel C."/>
            <person name="Otte J."/>
            <person name="Skaloud P."/>
            <person name="Haon M."/>
            <person name="Grisel S."/>
            <person name="Petersen M."/>
            <person name="Berrin J.G."/>
            <person name="Delaux P.M."/>
            <person name="Dal Grande F."/>
            <person name="Keller J."/>
        </authorList>
    </citation>
    <scope>NUCLEOTIDE SEQUENCE [LARGE SCALE GENOMIC DNA]</scope>
    <source>
        <strain evidence="3 4">SAG 2145</strain>
    </source>
</reference>
<keyword evidence="1" id="KW-0175">Coiled coil</keyword>
<feature type="region of interest" description="Disordered" evidence="2">
    <location>
        <begin position="1090"/>
        <end position="1198"/>
    </location>
</feature>
<feature type="region of interest" description="Disordered" evidence="2">
    <location>
        <begin position="1033"/>
        <end position="1056"/>
    </location>
</feature>
<proteinExistence type="predicted"/>
<feature type="region of interest" description="Disordered" evidence="2">
    <location>
        <begin position="788"/>
        <end position="810"/>
    </location>
</feature>
<evidence type="ECO:0000256" key="2">
    <source>
        <dbReference type="SAM" id="MobiDB-lite"/>
    </source>
</evidence>
<dbReference type="PANTHER" id="PTHR14240:SF1">
    <property type="entry name" value="PROTEIN FANTOM-RELATED"/>
    <property type="match status" value="1"/>
</dbReference>
<dbReference type="EMBL" id="JALJOS010000003">
    <property type="protein sequence ID" value="KAK9841608.1"/>
    <property type="molecule type" value="Genomic_DNA"/>
</dbReference>
<feature type="region of interest" description="Disordered" evidence="2">
    <location>
        <begin position="484"/>
        <end position="506"/>
    </location>
</feature>